<comment type="caution">
    <text evidence="1">The sequence shown here is derived from an EMBL/GenBank/DDBJ whole genome shotgun (WGS) entry which is preliminary data.</text>
</comment>
<dbReference type="RefSeq" id="WP_111312284.1">
    <property type="nucleotide sequence ID" value="NZ_QEQD01000001.1"/>
</dbReference>
<proteinExistence type="predicted"/>
<reference evidence="1 2" key="1">
    <citation type="submission" date="2018-05" db="EMBL/GenBank/DDBJ databases">
        <title>Draft Genome Sequences for a Diverse set of 7 Haemophilus Species.</title>
        <authorList>
            <person name="Nichols M."/>
            <person name="Topaz N."/>
            <person name="Wang X."/>
            <person name="Wang X."/>
            <person name="Boxrud D."/>
        </authorList>
    </citation>
    <scope>NUCLEOTIDE SEQUENCE [LARGE SCALE GENOMIC DNA]</scope>
    <source>
        <strain evidence="1 2">C2010039593</strain>
    </source>
</reference>
<dbReference type="EMBL" id="QEQD01000001">
    <property type="protein sequence ID" value="RDF05907.1"/>
    <property type="molecule type" value="Genomic_DNA"/>
</dbReference>
<dbReference type="Proteomes" id="UP000253999">
    <property type="component" value="Unassembled WGS sequence"/>
</dbReference>
<protein>
    <submittedName>
        <fullName evidence="1">Uncharacterized protein</fullName>
    </submittedName>
</protein>
<evidence type="ECO:0000313" key="2">
    <source>
        <dbReference type="Proteomes" id="UP000253999"/>
    </source>
</evidence>
<sequence length="145" mass="15965">MNGEEIVSPRYDGQAKFEVGFNTNNPKAMDVSGEIDSKMLGGKIYLKTSRSSPMYYIEHKVSGYLDIAKEDNVITNGVNTRTDFAVGEFNSEFFGHGGYSDVAGNATLHFHHYINPTPLEKNIKSEIDGKKVGTYEAVFGGNLSK</sequence>
<name>A0A369ZGE1_HAEPH</name>
<organism evidence="1 2">
    <name type="scientific">Haemophilus parahaemolyticus</name>
    <dbReference type="NCBI Taxonomy" id="735"/>
    <lineage>
        <taxon>Bacteria</taxon>
        <taxon>Pseudomonadati</taxon>
        <taxon>Pseudomonadota</taxon>
        <taxon>Gammaproteobacteria</taxon>
        <taxon>Pasteurellales</taxon>
        <taxon>Pasteurellaceae</taxon>
        <taxon>Haemophilus</taxon>
    </lineage>
</organism>
<accession>A0A369ZGE1</accession>
<gene>
    <name evidence="1" type="ORF">DPV98_01145</name>
</gene>
<dbReference type="AlphaFoldDB" id="A0A369ZGE1"/>
<evidence type="ECO:0000313" key="1">
    <source>
        <dbReference type="EMBL" id="RDF05907.1"/>
    </source>
</evidence>